<feature type="compositionally biased region" description="Basic residues" evidence="1">
    <location>
        <begin position="62"/>
        <end position="74"/>
    </location>
</feature>
<organism evidence="3 4">
    <name type="scientific">Papiliotrema laurentii</name>
    <name type="common">Cryptococcus laurentii</name>
    <dbReference type="NCBI Taxonomy" id="5418"/>
    <lineage>
        <taxon>Eukaryota</taxon>
        <taxon>Fungi</taxon>
        <taxon>Dikarya</taxon>
        <taxon>Basidiomycota</taxon>
        <taxon>Agaricomycotina</taxon>
        <taxon>Tremellomycetes</taxon>
        <taxon>Tremellales</taxon>
        <taxon>Rhynchogastremaceae</taxon>
        <taxon>Papiliotrema</taxon>
    </lineage>
</organism>
<dbReference type="InterPro" id="IPR022617">
    <property type="entry name" value="Rad60/SUMO-like_dom"/>
</dbReference>
<dbReference type="InterPro" id="IPR000626">
    <property type="entry name" value="Ubiquitin-like_dom"/>
</dbReference>
<sequence length="406" mass="45068">MSSRANGKEPSSPIHLTDSDSDLDFFVVKPSRTRSLPKIQPIESLDNPSDPSDSEEDEGGAKKKKAKKRTRKPVPVKTLPEWTRASSSKDTLRPGKRGGTEDRQAEDPTEAFIISSDEGSTSKRVKGKEKGTGTNGRTGRSARVELTPPPAWTEADKAKWIAANKKVLPVAASEVVNIDDDDDNVVPLDSSPLPANAEKIYVYVAMMTDRERIPAGASEKAIKHWETPRKIYIYRDGKLDQLWNAVGQSWKRSPDDIILVHEGHRIYSKLRTAREANIDEGADITGYEKVHWERLQKEKQREVDRLLHGDVPLSPERSDDVQPAAAPAPEVKKIKISLRGAWGTYKISVPIRTTGIQLAEVYCDKSDRDVGLAKGVRLMFDGDKIGAEETLEDLDMDDGDQIDVEV</sequence>
<evidence type="ECO:0000259" key="2">
    <source>
        <dbReference type="PROSITE" id="PS50053"/>
    </source>
</evidence>
<reference evidence="3" key="1">
    <citation type="submission" date="2023-02" db="EMBL/GenBank/DDBJ databases">
        <title>Identification and recombinant expression of a fungal hydrolase from Papiliotrema laurentii that hydrolyzes apple cutin and clears colloidal polyester polyurethane.</title>
        <authorList>
            <consortium name="DOE Joint Genome Institute"/>
            <person name="Roman V.A."/>
            <person name="Bojanowski C."/>
            <person name="Crable B.R."/>
            <person name="Wagner D.N."/>
            <person name="Hung C.S."/>
            <person name="Nadeau L.J."/>
            <person name="Schratz L."/>
            <person name="Haridas S."/>
            <person name="Pangilinan J."/>
            <person name="Lipzen A."/>
            <person name="Na H."/>
            <person name="Yan M."/>
            <person name="Ng V."/>
            <person name="Grigoriev I.V."/>
            <person name="Spatafora J.W."/>
            <person name="Barlow D."/>
            <person name="Biffinger J."/>
            <person name="Kelley-Loughnane N."/>
            <person name="Varaljay V.A."/>
            <person name="Crookes-Goodson W.J."/>
        </authorList>
    </citation>
    <scope>NUCLEOTIDE SEQUENCE</scope>
    <source>
        <strain evidence="3">5307AH</strain>
    </source>
</reference>
<dbReference type="InterPro" id="IPR029071">
    <property type="entry name" value="Ubiquitin-like_domsf"/>
</dbReference>
<evidence type="ECO:0000313" key="3">
    <source>
        <dbReference type="EMBL" id="KAK1924142.1"/>
    </source>
</evidence>
<dbReference type="SUPFAM" id="SSF54236">
    <property type="entry name" value="Ubiquitin-like"/>
    <property type="match status" value="1"/>
</dbReference>
<comment type="caution">
    <text evidence="3">The sequence shown here is derived from an EMBL/GenBank/DDBJ whole genome shotgun (WGS) entry which is preliminary data.</text>
</comment>
<evidence type="ECO:0000313" key="4">
    <source>
        <dbReference type="Proteomes" id="UP001182556"/>
    </source>
</evidence>
<protein>
    <recommendedName>
        <fullName evidence="2">Ubiquitin-like domain-containing protein</fullName>
    </recommendedName>
</protein>
<feature type="domain" description="Ubiquitin-like" evidence="2">
    <location>
        <begin position="334"/>
        <end position="406"/>
    </location>
</feature>
<dbReference type="Gene3D" id="3.10.20.90">
    <property type="entry name" value="Phosphatidylinositol 3-kinase Catalytic Subunit, Chain A, domain 1"/>
    <property type="match status" value="1"/>
</dbReference>
<proteinExistence type="predicted"/>
<dbReference type="PROSITE" id="PS50053">
    <property type="entry name" value="UBIQUITIN_2"/>
    <property type="match status" value="1"/>
</dbReference>
<dbReference type="AlphaFoldDB" id="A0AAD9CZ65"/>
<dbReference type="CDD" id="cd17080">
    <property type="entry name" value="Ubl_SLD2_Esc2_like"/>
    <property type="match status" value="1"/>
</dbReference>
<feature type="region of interest" description="Disordered" evidence="1">
    <location>
        <begin position="1"/>
        <end position="144"/>
    </location>
</feature>
<evidence type="ECO:0000256" key="1">
    <source>
        <dbReference type="SAM" id="MobiDB-lite"/>
    </source>
</evidence>
<accession>A0AAD9CZ65</accession>
<feature type="compositionally biased region" description="Basic and acidic residues" evidence="1">
    <location>
        <begin position="90"/>
        <end position="106"/>
    </location>
</feature>
<dbReference type="EMBL" id="JAODAN010000005">
    <property type="protein sequence ID" value="KAK1924142.1"/>
    <property type="molecule type" value="Genomic_DNA"/>
</dbReference>
<gene>
    <name evidence="3" type="ORF">DB88DRAFT_510518</name>
</gene>
<name>A0AAD9CZ65_PAPLA</name>
<dbReference type="Pfam" id="PF11976">
    <property type="entry name" value="Rad60-SLD"/>
    <property type="match status" value="1"/>
</dbReference>
<dbReference type="Proteomes" id="UP001182556">
    <property type="component" value="Unassembled WGS sequence"/>
</dbReference>
<keyword evidence="4" id="KW-1185">Reference proteome</keyword>